<keyword evidence="3 9" id="KW-0349">Heme</keyword>
<evidence type="ECO:0000313" key="14">
    <source>
        <dbReference type="Proteomes" id="UP000526408"/>
    </source>
</evidence>
<dbReference type="AlphaFoldDB" id="A0A7X6JZJ9"/>
<dbReference type="GO" id="GO:0046872">
    <property type="term" value="F:metal ion binding"/>
    <property type="evidence" value="ECO:0007669"/>
    <property type="project" value="UniProtKB-KW"/>
</dbReference>
<dbReference type="GO" id="GO:0016020">
    <property type="term" value="C:membrane"/>
    <property type="evidence" value="ECO:0007669"/>
    <property type="project" value="UniProtKB-SubCell"/>
</dbReference>
<feature type="binding site" description="covalent" evidence="9">
    <location>
        <position position="190"/>
    </location>
    <ligand>
        <name>heme c</name>
        <dbReference type="ChEBI" id="CHEBI:61717"/>
    </ligand>
</feature>
<evidence type="ECO:0000256" key="5">
    <source>
        <dbReference type="ARBA" id="ARBA00022723"/>
    </source>
</evidence>
<dbReference type="GO" id="GO:0020037">
    <property type="term" value="F:heme binding"/>
    <property type="evidence" value="ECO:0007669"/>
    <property type="project" value="InterPro"/>
</dbReference>
<dbReference type="InterPro" id="IPR009056">
    <property type="entry name" value="Cyt_c-like_dom"/>
</dbReference>
<dbReference type="PANTHER" id="PTHR10266:SF3">
    <property type="entry name" value="CYTOCHROME C1, HEME PROTEIN, MITOCHONDRIAL"/>
    <property type="match status" value="1"/>
</dbReference>
<dbReference type="PRINTS" id="PR00603">
    <property type="entry name" value="CYTOCHROMEC1"/>
</dbReference>
<comment type="caution">
    <text evidence="13">The sequence shown here is derived from an EMBL/GenBank/DDBJ whole genome shotgun (WGS) entry which is preliminary data.</text>
</comment>
<keyword evidence="8 10" id="KW-0472">Membrane</keyword>
<dbReference type="Pfam" id="PF02167">
    <property type="entry name" value="Cytochrom_C1"/>
    <property type="match status" value="1"/>
</dbReference>
<accession>A0A7X6JZJ9</accession>
<dbReference type="PROSITE" id="PS51007">
    <property type="entry name" value="CYTC"/>
    <property type="match status" value="1"/>
</dbReference>
<feature type="binding site" description="covalent" evidence="9">
    <location>
        <position position="64"/>
    </location>
    <ligand>
        <name>heme c</name>
        <dbReference type="ChEBI" id="CHEBI:61717"/>
    </ligand>
</feature>
<dbReference type="Gene3D" id="1.10.760.10">
    <property type="entry name" value="Cytochrome c-like domain"/>
    <property type="match status" value="1"/>
</dbReference>
<dbReference type="InterPro" id="IPR002326">
    <property type="entry name" value="Cyt_c1"/>
</dbReference>
<evidence type="ECO:0000256" key="1">
    <source>
        <dbReference type="ARBA" id="ARBA00004370"/>
    </source>
</evidence>
<reference evidence="13 14" key="1">
    <citation type="submission" date="2020-04" db="EMBL/GenBank/DDBJ databases">
        <authorList>
            <person name="Yoon J."/>
        </authorList>
    </citation>
    <scope>NUCLEOTIDE SEQUENCE [LARGE SCALE GENOMIC DNA]</scope>
    <source>
        <strain evidence="13 14">KMU-115</strain>
    </source>
</reference>
<feature type="transmembrane region" description="Helical" evidence="10">
    <location>
        <begin position="234"/>
        <end position="251"/>
    </location>
</feature>
<keyword evidence="14" id="KW-1185">Reference proteome</keyword>
<evidence type="ECO:0000256" key="2">
    <source>
        <dbReference type="ARBA" id="ARBA00016165"/>
    </source>
</evidence>
<feature type="binding site" description="covalent" evidence="9">
    <location>
        <position position="61"/>
    </location>
    <ligand>
        <name>heme c</name>
        <dbReference type="ChEBI" id="CHEBI:61717"/>
    </ligand>
</feature>
<dbReference type="Proteomes" id="UP000526408">
    <property type="component" value="Unassembled WGS sequence"/>
</dbReference>
<evidence type="ECO:0000256" key="7">
    <source>
        <dbReference type="ARBA" id="ARBA00023004"/>
    </source>
</evidence>
<feature type="binding site" description="covalent" evidence="9">
    <location>
        <position position="65"/>
    </location>
    <ligand>
        <name>heme c</name>
        <dbReference type="ChEBI" id="CHEBI:61717"/>
    </ligand>
</feature>
<protein>
    <recommendedName>
        <fullName evidence="2">Cytochrome c1</fullName>
    </recommendedName>
</protein>
<keyword evidence="5 9" id="KW-0479">Metal-binding</keyword>
<dbReference type="InterPro" id="IPR036909">
    <property type="entry name" value="Cyt_c-like_dom_sf"/>
</dbReference>
<comment type="cofactor">
    <cofactor evidence="9">
        <name>heme c</name>
        <dbReference type="ChEBI" id="CHEBI:61717"/>
    </cofactor>
    <text evidence="9">Binds 1 heme c group covalently per subunit.</text>
</comment>
<organism evidence="13 14">
    <name type="scientific">Roseicyclus persicicus</name>
    <dbReference type="NCBI Taxonomy" id="2650661"/>
    <lineage>
        <taxon>Bacteria</taxon>
        <taxon>Pseudomonadati</taxon>
        <taxon>Pseudomonadota</taxon>
        <taxon>Alphaproteobacteria</taxon>
        <taxon>Rhodobacterales</taxon>
        <taxon>Roseobacteraceae</taxon>
        <taxon>Roseicyclus</taxon>
    </lineage>
</organism>
<evidence type="ECO:0000256" key="4">
    <source>
        <dbReference type="ARBA" id="ARBA00022692"/>
    </source>
</evidence>
<name>A0A7X6JZJ9_9RHOB</name>
<dbReference type="Gene3D" id="1.20.5.100">
    <property type="entry name" value="Cytochrome c1, transmembrane anchor, C-terminal"/>
    <property type="match status" value="1"/>
</dbReference>
<evidence type="ECO:0000256" key="10">
    <source>
        <dbReference type="SAM" id="Phobius"/>
    </source>
</evidence>
<evidence type="ECO:0000256" key="6">
    <source>
        <dbReference type="ARBA" id="ARBA00022989"/>
    </source>
</evidence>
<dbReference type="PANTHER" id="PTHR10266">
    <property type="entry name" value="CYTOCHROME C1"/>
    <property type="match status" value="1"/>
</dbReference>
<evidence type="ECO:0000256" key="11">
    <source>
        <dbReference type="SAM" id="SignalP"/>
    </source>
</evidence>
<gene>
    <name evidence="13" type="ORF">HCU73_09855</name>
</gene>
<evidence type="ECO:0000256" key="8">
    <source>
        <dbReference type="ARBA" id="ARBA00023136"/>
    </source>
</evidence>
<evidence type="ECO:0000256" key="3">
    <source>
        <dbReference type="ARBA" id="ARBA00022617"/>
    </source>
</evidence>
<comment type="subcellular location">
    <subcellularLocation>
        <location evidence="1">Membrane</location>
    </subcellularLocation>
</comment>
<dbReference type="GO" id="GO:0009055">
    <property type="term" value="F:electron transfer activity"/>
    <property type="evidence" value="ECO:0007669"/>
    <property type="project" value="InterPro"/>
</dbReference>
<feature type="signal peptide" evidence="11">
    <location>
        <begin position="1"/>
        <end position="24"/>
    </location>
</feature>
<dbReference type="SUPFAM" id="SSF46626">
    <property type="entry name" value="Cytochrome c"/>
    <property type="match status" value="1"/>
</dbReference>
<keyword evidence="4 10" id="KW-0812">Transmembrane</keyword>
<feature type="domain" description="Cytochrome c" evidence="12">
    <location>
        <begin position="48"/>
        <end position="169"/>
    </location>
</feature>
<dbReference type="RefSeq" id="WP_168623294.1">
    <property type="nucleotide sequence ID" value="NZ_JAAZQQ010000003.1"/>
</dbReference>
<sequence length="271" mass="29428">MLRKLAISTATAATLALSSGAALAAGAAGHVEDYSFPFEGPFGRFDQNQLQRGLQVYTQVCSACHGLQYVPLRTLADEGGPGLTEEEVRAYIEQNFIEVYDEELQDWRTATPNDHFPGSSLENAPDLSLMTKARAGFSGPYGLGLNPLFRGMGGPEYVASLLTHYTGSEYEEFGSILYGNETFPGGRIAMAPPLWEDAVEYNDGTPATVEQMAMDVAAFLTWTAEPKLMARKQMGFTAILMLGILSVLLYLTNKRIWAPVKARAKGAQPAE</sequence>
<evidence type="ECO:0000256" key="9">
    <source>
        <dbReference type="PIRSR" id="PIRSR602326-1"/>
    </source>
</evidence>
<keyword evidence="7 9" id="KW-0408">Iron</keyword>
<dbReference type="EMBL" id="JAAZQQ010000003">
    <property type="protein sequence ID" value="NKX44893.1"/>
    <property type="molecule type" value="Genomic_DNA"/>
</dbReference>
<proteinExistence type="predicted"/>
<evidence type="ECO:0000313" key="13">
    <source>
        <dbReference type="EMBL" id="NKX44893.1"/>
    </source>
</evidence>
<keyword evidence="11" id="KW-0732">Signal</keyword>
<feature type="chain" id="PRO_5030989223" description="Cytochrome c1" evidence="11">
    <location>
        <begin position="25"/>
        <end position="271"/>
    </location>
</feature>
<evidence type="ECO:0000259" key="12">
    <source>
        <dbReference type="PROSITE" id="PS51007"/>
    </source>
</evidence>
<keyword evidence="6 10" id="KW-1133">Transmembrane helix</keyword>